<dbReference type="Proteomes" id="UP000265520">
    <property type="component" value="Unassembled WGS sequence"/>
</dbReference>
<dbReference type="AlphaFoldDB" id="A0A392W7I2"/>
<organism evidence="1 2">
    <name type="scientific">Trifolium medium</name>
    <dbReference type="NCBI Taxonomy" id="97028"/>
    <lineage>
        <taxon>Eukaryota</taxon>
        <taxon>Viridiplantae</taxon>
        <taxon>Streptophyta</taxon>
        <taxon>Embryophyta</taxon>
        <taxon>Tracheophyta</taxon>
        <taxon>Spermatophyta</taxon>
        <taxon>Magnoliopsida</taxon>
        <taxon>eudicotyledons</taxon>
        <taxon>Gunneridae</taxon>
        <taxon>Pentapetalae</taxon>
        <taxon>rosids</taxon>
        <taxon>fabids</taxon>
        <taxon>Fabales</taxon>
        <taxon>Fabaceae</taxon>
        <taxon>Papilionoideae</taxon>
        <taxon>50 kb inversion clade</taxon>
        <taxon>NPAAA clade</taxon>
        <taxon>Hologalegina</taxon>
        <taxon>IRL clade</taxon>
        <taxon>Trifolieae</taxon>
        <taxon>Trifolium</taxon>
    </lineage>
</organism>
<sequence length="42" mass="4781">MNGAMHHRPLRDAHLPQKKYAACQLTGATRQYPCAARRFQNA</sequence>
<evidence type="ECO:0000313" key="2">
    <source>
        <dbReference type="Proteomes" id="UP000265520"/>
    </source>
</evidence>
<dbReference type="EMBL" id="LXQA011419859">
    <property type="protein sequence ID" value="MCI96628.1"/>
    <property type="molecule type" value="Genomic_DNA"/>
</dbReference>
<name>A0A392W7I2_9FABA</name>
<evidence type="ECO:0000313" key="1">
    <source>
        <dbReference type="EMBL" id="MCI96628.1"/>
    </source>
</evidence>
<reference evidence="1 2" key="1">
    <citation type="journal article" date="2018" name="Front. Plant Sci.">
        <title>Red Clover (Trifolium pratense) and Zigzag Clover (T. medium) - A Picture of Genomic Similarities and Differences.</title>
        <authorList>
            <person name="Dluhosova J."/>
            <person name="Istvanek J."/>
            <person name="Nedelnik J."/>
            <person name="Repkova J."/>
        </authorList>
    </citation>
    <scope>NUCLEOTIDE SEQUENCE [LARGE SCALE GENOMIC DNA]</scope>
    <source>
        <strain evidence="2">cv. 10/8</strain>
        <tissue evidence="1">Leaf</tissue>
    </source>
</reference>
<proteinExistence type="predicted"/>
<feature type="non-terminal residue" evidence="1">
    <location>
        <position position="42"/>
    </location>
</feature>
<comment type="caution">
    <text evidence="1">The sequence shown here is derived from an EMBL/GenBank/DDBJ whole genome shotgun (WGS) entry which is preliminary data.</text>
</comment>
<protein>
    <submittedName>
        <fullName evidence="1">Uncharacterized protein</fullName>
    </submittedName>
</protein>
<keyword evidence="2" id="KW-1185">Reference proteome</keyword>
<accession>A0A392W7I2</accession>